<dbReference type="AlphaFoldDB" id="A0AB33JHG5"/>
<gene>
    <name evidence="2" type="ORF">GTC17262_17490</name>
</gene>
<dbReference type="EMBL" id="AP035789">
    <property type="protein sequence ID" value="BFO81558.1"/>
    <property type="molecule type" value="Genomic_DNA"/>
</dbReference>
<name>A0AB33JHG5_9BACT</name>
<proteinExistence type="predicted"/>
<dbReference type="Gene3D" id="2.180.10.10">
    <property type="entry name" value="RHS repeat-associated core"/>
    <property type="match status" value="1"/>
</dbReference>
<feature type="chain" id="PRO_5044196590" evidence="1">
    <location>
        <begin position="22"/>
        <end position="259"/>
    </location>
</feature>
<keyword evidence="1" id="KW-0732">Signal</keyword>
<evidence type="ECO:0000256" key="1">
    <source>
        <dbReference type="SAM" id="SignalP"/>
    </source>
</evidence>
<feature type="signal peptide" evidence="1">
    <location>
        <begin position="1"/>
        <end position="21"/>
    </location>
</feature>
<sequence>MKKKRLLFVIALISASSIANAWPWLSPYTYCFNNPVVFIDPDGRNPIYDIKGKFLGTDNMGLQGNYYVMNAKDFKQGMSHQKVGDYAVMGNLSKDVSQKINAHYRNLSTRPDYDGVVTISEGIDWAKSHPNALNNPTPDNTLYIDASKLDFGSISTSDFPEVGEKTPQNLFNNSNIAESPINPILCSTVYALGRVNMILQNRRAGTVTIVNDSATDYDWNAGGGAKRNIFIKINNKLTEIDPQKHGFKTYYYGVGKLRR</sequence>
<reference evidence="2" key="1">
    <citation type="submission" date="2024-07" db="EMBL/GenBank/DDBJ databases">
        <title>Complete genome sequence of Prevotella sp. YM-2024 GTC17262.</title>
        <authorList>
            <person name="Hayashi M."/>
            <person name="Muto Y."/>
            <person name="Tanaka K."/>
            <person name="Niwa H."/>
        </authorList>
    </citation>
    <scope>NUCLEOTIDE SEQUENCE</scope>
    <source>
        <strain evidence="2">GTC17262</strain>
    </source>
</reference>
<evidence type="ECO:0000313" key="2">
    <source>
        <dbReference type="EMBL" id="BFO81558.1"/>
    </source>
</evidence>
<protein>
    <submittedName>
        <fullName evidence="2">Uncharacterized protein</fullName>
    </submittedName>
</protein>
<organism evidence="2">
    <name type="scientific">Prevotella sp. GTC17262</name>
    <dbReference type="NCBI Taxonomy" id="3236797"/>
    <lineage>
        <taxon>Bacteria</taxon>
        <taxon>Pseudomonadati</taxon>
        <taxon>Bacteroidota</taxon>
        <taxon>Bacteroidia</taxon>
        <taxon>Bacteroidales</taxon>
        <taxon>Prevotellaceae</taxon>
        <taxon>Prevotella</taxon>
    </lineage>
</organism>
<accession>A0AB33JHG5</accession>